<name>A0A840VEX2_9PROT</name>
<keyword evidence="2" id="KW-0238">DNA-binding</keyword>
<dbReference type="Proteomes" id="UP000553706">
    <property type="component" value="Unassembled WGS sequence"/>
</dbReference>
<keyword evidence="3" id="KW-1185">Reference proteome</keyword>
<comment type="caution">
    <text evidence="2">The sequence shown here is derived from an EMBL/GenBank/DDBJ whole genome shotgun (WGS) entry which is preliminary data.</text>
</comment>
<dbReference type="Gene3D" id="1.20.58.1000">
    <property type="entry name" value="Metal-sensitive repressor, helix protomer"/>
    <property type="match status" value="1"/>
</dbReference>
<dbReference type="AlphaFoldDB" id="A0A840VEX2"/>
<evidence type="ECO:0000256" key="1">
    <source>
        <dbReference type="ARBA" id="ARBA00005260"/>
    </source>
</evidence>
<evidence type="ECO:0000313" key="2">
    <source>
        <dbReference type="EMBL" id="MBB5373437.1"/>
    </source>
</evidence>
<comment type="similarity">
    <text evidence="1">Belongs to the FrmR/RcnR family.</text>
</comment>
<reference evidence="2 3" key="1">
    <citation type="submission" date="2020-08" db="EMBL/GenBank/DDBJ databases">
        <title>Genomic Encyclopedia of Type Strains, Phase IV (KMG-IV): sequencing the most valuable type-strain genomes for metagenomic binning, comparative biology and taxonomic classification.</title>
        <authorList>
            <person name="Goeker M."/>
        </authorList>
    </citation>
    <scope>NUCLEOTIDE SEQUENCE [LARGE SCALE GENOMIC DNA]</scope>
    <source>
        <strain evidence="2 3">DSM 27026</strain>
    </source>
</reference>
<dbReference type="PANTHER" id="PTHR33677:SF3">
    <property type="entry name" value="COPPER-SENSING TRANSCRIPTIONAL REPRESSOR RICR"/>
    <property type="match status" value="1"/>
</dbReference>
<sequence>MTRQKVTQRLKRIEGQVGGLLRMIEENRYCIDMLTQISAVRAALHKVEEEVLRDHLNHCVANAFSSGDVTDQRHKVEELVQTLARMTR</sequence>
<protein>
    <submittedName>
        <fullName evidence="2">DNA-binding FrmR family transcriptional regulator</fullName>
    </submittedName>
</protein>
<dbReference type="EMBL" id="JACHFJ010000006">
    <property type="protein sequence ID" value="MBB5373437.1"/>
    <property type="molecule type" value="Genomic_DNA"/>
</dbReference>
<gene>
    <name evidence="2" type="ORF">HNP71_001697</name>
</gene>
<accession>A0A840VEX2</accession>
<dbReference type="CDD" id="cd10148">
    <property type="entry name" value="CsoR-like_DUF156"/>
    <property type="match status" value="1"/>
</dbReference>
<dbReference type="Pfam" id="PF02583">
    <property type="entry name" value="Trns_repr_metal"/>
    <property type="match status" value="1"/>
</dbReference>
<dbReference type="GO" id="GO:0045892">
    <property type="term" value="P:negative regulation of DNA-templated transcription"/>
    <property type="evidence" value="ECO:0007669"/>
    <property type="project" value="UniProtKB-ARBA"/>
</dbReference>
<dbReference type="InterPro" id="IPR003735">
    <property type="entry name" value="Metal_Tscrpt_repr"/>
</dbReference>
<dbReference type="GO" id="GO:0046872">
    <property type="term" value="F:metal ion binding"/>
    <property type="evidence" value="ECO:0007669"/>
    <property type="project" value="InterPro"/>
</dbReference>
<dbReference type="PANTHER" id="PTHR33677">
    <property type="entry name" value="TRANSCRIPTIONAL REPRESSOR FRMR-RELATED"/>
    <property type="match status" value="1"/>
</dbReference>
<evidence type="ECO:0000313" key="3">
    <source>
        <dbReference type="Proteomes" id="UP000553706"/>
    </source>
</evidence>
<dbReference type="InterPro" id="IPR038390">
    <property type="entry name" value="Metal_Tscrpt_repr_sf"/>
</dbReference>
<dbReference type="GO" id="GO:0003677">
    <property type="term" value="F:DNA binding"/>
    <property type="evidence" value="ECO:0007669"/>
    <property type="project" value="UniProtKB-KW"/>
</dbReference>
<proteinExistence type="inferred from homology"/>
<organism evidence="2 3">
    <name type="scientific">Acidocella aromatica</name>
    <dbReference type="NCBI Taxonomy" id="1303579"/>
    <lineage>
        <taxon>Bacteria</taxon>
        <taxon>Pseudomonadati</taxon>
        <taxon>Pseudomonadota</taxon>
        <taxon>Alphaproteobacteria</taxon>
        <taxon>Acetobacterales</taxon>
        <taxon>Acidocellaceae</taxon>
        <taxon>Acidocella</taxon>
    </lineage>
</organism>